<protein>
    <submittedName>
        <fullName evidence="4">TetR/AcrR family transcriptional regulator</fullName>
    </submittedName>
</protein>
<feature type="domain" description="HTH tetR-type" evidence="3">
    <location>
        <begin position="6"/>
        <end position="66"/>
    </location>
</feature>
<dbReference type="PANTHER" id="PTHR30328:SF54">
    <property type="entry name" value="HTH-TYPE TRANSCRIPTIONAL REPRESSOR SCO4008"/>
    <property type="match status" value="1"/>
</dbReference>
<evidence type="ECO:0000256" key="2">
    <source>
        <dbReference type="PROSITE-ProRule" id="PRU00335"/>
    </source>
</evidence>
<dbReference type="RefSeq" id="WP_369339398.1">
    <property type="nucleotide sequence ID" value="NZ_JBFYGN010000018.1"/>
</dbReference>
<dbReference type="Pfam" id="PF00440">
    <property type="entry name" value="TetR_N"/>
    <property type="match status" value="1"/>
</dbReference>
<dbReference type="SUPFAM" id="SSF48498">
    <property type="entry name" value="Tetracyclin repressor-like, C-terminal domain"/>
    <property type="match status" value="1"/>
</dbReference>
<dbReference type="SUPFAM" id="SSF46689">
    <property type="entry name" value="Homeodomain-like"/>
    <property type="match status" value="1"/>
</dbReference>
<feature type="DNA-binding region" description="H-T-H motif" evidence="2">
    <location>
        <begin position="29"/>
        <end position="48"/>
    </location>
</feature>
<dbReference type="InterPro" id="IPR049445">
    <property type="entry name" value="TetR_SbtR-like_C"/>
</dbReference>
<proteinExistence type="predicted"/>
<dbReference type="InterPro" id="IPR001647">
    <property type="entry name" value="HTH_TetR"/>
</dbReference>
<keyword evidence="1 2" id="KW-0238">DNA-binding</keyword>
<gene>
    <name evidence="4" type="ORF">AB6724_15350</name>
</gene>
<dbReference type="Gene3D" id="1.10.357.10">
    <property type="entry name" value="Tetracycline Repressor, domain 2"/>
    <property type="match status" value="1"/>
</dbReference>
<accession>A0ABV3ZY46</accession>
<sequence>MSTETSPRKQLILEVAERHFAEHGFAGGSLSAIARECELGNPGLLHHFPSKERLYRAVLELQARELTARMQALLSGTDSPAERLQGFVALQLDWMRSRPTGARLIARELLDNGERIAAAQARPLEAFLNAGLALITEAQQAGLVRGDVNVLSLLTMVLGSLSYAQMARPTLHKAFGTAALNQEAPWMQAVATDMLRLLAPEPASSA</sequence>
<dbReference type="InterPro" id="IPR009057">
    <property type="entry name" value="Homeodomain-like_sf"/>
</dbReference>
<evidence type="ECO:0000259" key="3">
    <source>
        <dbReference type="PROSITE" id="PS50977"/>
    </source>
</evidence>
<comment type="caution">
    <text evidence="4">The sequence shown here is derived from an EMBL/GenBank/DDBJ whole genome shotgun (WGS) entry which is preliminary data.</text>
</comment>
<dbReference type="InterPro" id="IPR036271">
    <property type="entry name" value="Tet_transcr_reg_TetR-rel_C_sf"/>
</dbReference>
<dbReference type="PRINTS" id="PR00455">
    <property type="entry name" value="HTHTETR"/>
</dbReference>
<dbReference type="PANTHER" id="PTHR30328">
    <property type="entry name" value="TRANSCRIPTIONAL REPRESSOR"/>
    <property type="match status" value="1"/>
</dbReference>
<evidence type="ECO:0000256" key="1">
    <source>
        <dbReference type="ARBA" id="ARBA00023125"/>
    </source>
</evidence>
<reference evidence="4 5" key="1">
    <citation type="journal article" date="2013" name="Int. J. Syst. Evol. Microbiol.">
        <title>Comamonas guangdongensis sp. nov., isolated from subterranean forest sediment, and emended description of the genus Comamonas.</title>
        <authorList>
            <person name="Zhang J."/>
            <person name="Wang Y."/>
            <person name="Zhou S."/>
            <person name="Wu C."/>
            <person name="He J."/>
            <person name="Li F."/>
        </authorList>
    </citation>
    <scope>NUCLEOTIDE SEQUENCE [LARGE SCALE GENOMIC DNA]</scope>
    <source>
        <strain evidence="4 5">CCTCC AB2011133</strain>
    </source>
</reference>
<evidence type="ECO:0000313" key="5">
    <source>
        <dbReference type="Proteomes" id="UP001561046"/>
    </source>
</evidence>
<dbReference type="EMBL" id="JBFYGN010000018">
    <property type="protein sequence ID" value="MEX8194216.1"/>
    <property type="molecule type" value="Genomic_DNA"/>
</dbReference>
<dbReference type="Pfam" id="PF21597">
    <property type="entry name" value="TetR_C_43"/>
    <property type="match status" value="1"/>
</dbReference>
<keyword evidence="5" id="KW-1185">Reference proteome</keyword>
<name>A0ABV3ZY46_9BURK</name>
<dbReference type="Proteomes" id="UP001561046">
    <property type="component" value="Unassembled WGS sequence"/>
</dbReference>
<dbReference type="InterPro" id="IPR050109">
    <property type="entry name" value="HTH-type_TetR-like_transc_reg"/>
</dbReference>
<organism evidence="4 5">
    <name type="scientific">Comamonas guangdongensis</name>
    <dbReference type="NCBI Taxonomy" id="510515"/>
    <lineage>
        <taxon>Bacteria</taxon>
        <taxon>Pseudomonadati</taxon>
        <taxon>Pseudomonadota</taxon>
        <taxon>Betaproteobacteria</taxon>
        <taxon>Burkholderiales</taxon>
        <taxon>Comamonadaceae</taxon>
        <taxon>Comamonas</taxon>
    </lineage>
</organism>
<dbReference type="PROSITE" id="PS50977">
    <property type="entry name" value="HTH_TETR_2"/>
    <property type="match status" value="1"/>
</dbReference>
<evidence type="ECO:0000313" key="4">
    <source>
        <dbReference type="EMBL" id="MEX8194216.1"/>
    </source>
</evidence>